<dbReference type="EMBL" id="AAKM01000001">
    <property type="protein sequence ID" value="EDL47563.1"/>
    <property type="molecule type" value="Genomic_DNA"/>
</dbReference>
<feature type="zinc finger region" description="C3H1-type" evidence="1">
    <location>
        <begin position="292"/>
        <end position="316"/>
    </location>
</feature>
<keyword evidence="5" id="KW-1185">Reference proteome</keyword>
<dbReference type="GeneID" id="5476599"/>
<name>A5K002_PLAVS</name>
<dbReference type="RefSeq" id="XP_001617290.1">
    <property type="nucleotide sequence ID" value="XM_001617240.1"/>
</dbReference>
<feature type="domain" description="C3H1-type" evidence="3">
    <location>
        <begin position="292"/>
        <end position="316"/>
    </location>
</feature>
<reference evidence="4 5" key="1">
    <citation type="journal article" date="2008" name="Nature">
        <title>Comparative genomics of the neglected human malaria parasite Plasmodium vivax.</title>
        <authorList>
            <person name="Carlton J.M."/>
            <person name="Adams J.H."/>
            <person name="Silva J.C."/>
            <person name="Bidwell S.L."/>
            <person name="Lorenzi H."/>
            <person name="Caler E."/>
            <person name="Crabtree J."/>
            <person name="Angiuoli S.V."/>
            <person name="Merino E.F."/>
            <person name="Amedeo P."/>
            <person name="Cheng Q."/>
            <person name="Coulson R.M."/>
            <person name="Crabb B.S."/>
            <person name="Del Portillo H.A."/>
            <person name="Essien K."/>
            <person name="Feldblyum T.V."/>
            <person name="Fernandez-Becerra C."/>
            <person name="Gilson P.R."/>
            <person name="Gueye A.H."/>
            <person name="Guo X."/>
            <person name="Kang'a S."/>
            <person name="Kooij T.W."/>
            <person name="Korsinczky M."/>
            <person name="Meyer E.V."/>
            <person name="Nene V."/>
            <person name="Paulsen I."/>
            <person name="White O."/>
            <person name="Ralph S.A."/>
            <person name="Ren Q."/>
            <person name="Sargeant T.J."/>
            <person name="Salzberg S.L."/>
            <person name="Stoeckert C.J."/>
            <person name="Sullivan S.A."/>
            <person name="Yamamoto M.M."/>
            <person name="Hoffman S.L."/>
            <person name="Wortman J.R."/>
            <person name="Gardner M.J."/>
            <person name="Galinski M.R."/>
            <person name="Barnwell J.W."/>
            <person name="Fraser-Liggett C.M."/>
        </authorList>
    </citation>
    <scope>NUCLEOTIDE SEQUENCE [LARGE SCALE GENOMIC DNA]</scope>
    <source>
        <strain evidence="4 5">Salvador I</strain>
    </source>
</reference>
<dbReference type="PROSITE" id="PS50103">
    <property type="entry name" value="ZF_C3H1"/>
    <property type="match status" value="1"/>
</dbReference>
<dbReference type="FunCoup" id="A5K002">
    <property type="interactions" value="759"/>
</dbReference>
<evidence type="ECO:0000313" key="4">
    <source>
        <dbReference type="EMBL" id="EDL47563.1"/>
    </source>
</evidence>
<dbReference type="InterPro" id="IPR000571">
    <property type="entry name" value="Znf_CCCH"/>
</dbReference>
<sequence>MNLVTPAEKCTFSNKNIKQSCHRMSEEKYNSALDIFLHQKETIYDSLLHLKQENEEKMGSEMNSDICRTLSNYADYSTKKVKYVVNKRFSELENIEENVQDMDYSVFKYFRTLPPKYSDENDIRNNIIFNNNNIYIYAENKNGTLNEQACISISPDNNIIYCSTKGRRYTIGGHAGIQKNINKEYNFFEDTNIVSPHDSIKTCAFDALDSSDISSSFTKMNLIKTNDVLDDFNANKNNTGNIFNEHIIMNSCDSSNLNTTKCLSKNQSVQKLFKYYKKCSQNLDHEQRVCKPCAHVYNGNKCLNGDECAFCHHPDHVLISAKKWKKLVKNNMEKLNILLHVLRNPDDVNAQLLNEMLKQNTKNFKKSRKMSNSSKGVGNASGATPGAGSYSVGSYSVGSYGVGNCGVGNYGSTNYGPNNYGNNGNLASSGISSVNSFNNLGGISSVSALNNLGGISSVSGLNPLNNVNPLCNVTTANNGNGNSRRNKFGKNKPFYLLPQNAEQMQRFPHSHFEPNEEADMYKNKFHVRNYQANIDKNFVFLPHHIDM</sequence>
<feature type="region of interest" description="Disordered" evidence="2">
    <location>
        <begin position="362"/>
        <end position="385"/>
    </location>
</feature>
<evidence type="ECO:0000256" key="1">
    <source>
        <dbReference type="PROSITE-ProRule" id="PRU00723"/>
    </source>
</evidence>
<keyword evidence="1" id="KW-0479">Metal-binding</keyword>
<dbReference type="OMA" id="AHVYNGN"/>
<proteinExistence type="predicted"/>
<evidence type="ECO:0000313" key="5">
    <source>
        <dbReference type="Proteomes" id="UP000008333"/>
    </source>
</evidence>
<dbReference type="InParanoid" id="A5K002"/>
<accession>A5K002</accession>
<gene>
    <name evidence="4" type="ORF">PVX_123640</name>
</gene>
<dbReference type="GO" id="GO:0008270">
    <property type="term" value="F:zinc ion binding"/>
    <property type="evidence" value="ECO:0007669"/>
    <property type="project" value="UniProtKB-KW"/>
</dbReference>
<dbReference type="AlphaFoldDB" id="A5K002"/>
<organism evidence="4 5">
    <name type="scientific">Plasmodium vivax (strain Salvador I)</name>
    <dbReference type="NCBI Taxonomy" id="126793"/>
    <lineage>
        <taxon>Eukaryota</taxon>
        <taxon>Sar</taxon>
        <taxon>Alveolata</taxon>
        <taxon>Apicomplexa</taxon>
        <taxon>Aconoidasida</taxon>
        <taxon>Haemosporida</taxon>
        <taxon>Plasmodiidae</taxon>
        <taxon>Plasmodium</taxon>
        <taxon>Plasmodium (Plasmodium)</taxon>
    </lineage>
</organism>
<dbReference type="Proteomes" id="UP000008333">
    <property type="component" value="Unassembled WGS sequence"/>
</dbReference>
<dbReference type="VEuPathDB" id="PlasmoDB:PVX_123640"/>
<evidence type="ECO:0000256" key="2">
    <source>
        <dbReference type="SAM" id="MobiDB-lite"/>
    </source>
</evidence>
<evidence type="ECO:0000259" key="3">
    <source>
        <dbReference type="PROSITE" id="PS50103"/>
    </source>
</evidence>
<keyword evidence="1" id="KW-0862">Zinc</keyword>
<protein>
    <recommendedName>
        <fullName evidence="3">C3H1-type domain-containing protein</fullName>
    </recommendedName>
</protein>
<comment type="caution">
    <text evidence="4">The sequence shown here is derived from an EMBL/GenBank/DDBJ whole genome shotgun (WGS) entry which is preliminary data.</text>
</comment>
<dbReference type="PhylomeDB" id="A5K002"/>
<dbReference type="KEGG" id="pvx:PVX_123640"/>
<keyword evidence="1" id="KW-0863">Zinc-finger</keyword>